<dbReference type="AlphaFoldDB" id="A0A8B0STT4"/>
<protein>
    <submittedName>
        <fullName evidence="1">Uncharacterized protein</fullName>
    </submittedName>
</protein>
<organism evidence="1">
    <name type="scientific">Klebsiella pneumoniae</name>
    <dbReference type="NCBI Taxonomy" id="573"/>
    <lineage>
        <taxon>Bacteria</taxon>
        <taxon>Pseudomonadati</taxon>
        <taxon>Pseudomonadota</taxon>
        <taxon>Gammaproteobacteria</taxon>
        <taxon>Enterobacterales</taxon>
        <taxon>Enterobacteriaceae</taxon>
        <taxon>Klebsiella/Raoultella group</taxon>
        <taxon>Klebsiella</taxon>
        <taxon>Klebsiella pneumoniae complex</taxon>
    </lineage>
</organism>
<dbReference type="EMBL" id="MN956836">
    <property type="protein sequence ID" value="QTX14775.1"/>
    <property type="molecule type" value="Genomic_DNA"/>
</dbReference>
<sequence>MMWWPQSSPIGRVNWLNSETLHFKAKDSLKYDDRLIPYYSLHPSHGGGVPS</sequence>
<evidence type="ECO:0000313" key="1">
    <source>
        <dbReference type="EMBL" id="QTX14775.1"/>
    </source>
</evidence>
<accession>A0A8B0STT4</accession>
<name>A0A8B0STT4_KLEPN</name>
<geneLocation type="plasmid" evidence="1">
    <name>p17-15-vir-like</name>
</geneLocation>
<proteinExistence type="predicted"/>
<reference evidence="1" key="1">
    <citation type="submission" date="2020-01" db="EMBL/GenBank/DDBJ databases">
        <authorList>
            <person name="Qin S."/>
        </authorList>
    </citation>
    <scope>NUCLEOTIDE SEQUENCE</scope>
    <source>
        <strain evidence="1">CVir17-16-YZ6g</strain>
        <plasmid evidence="1">p17-15-vir-like</plasmid>
    </source>
</reference>
<keyword evidence="1" id="KW-0614">Plasmid</keyword>